<keyword evidence="8" id="KW-0458">Lysosome</keyword>
<keyword evidence="15" id="KW-1185">Reference proteome</keyword>
<dbReference type="AlphaFoldDB" id="A0AA36G7R5"/>
<evidence type="ECO:0000259" key="13">
    <source>
        <dbReference type="Pfam" id="PF22666"/>
    </source>
</evidence>
<keyword evidence="9" id="KW-0326">Glycosidase</keyword>
<evidence type="ECO:0000256" key="6">
    <source>
        <dbReference type="ARBA" id="ARBA00022801"/>
    </source>
</evidence>
<organism evidence="14 15">
    <name type="scientific">Mesorhabditis spiculigera</name>
    <dbReference type="NCBI Taxonomy" id="96644"/>
    <lineage>
        <taxon>Eukaryota</taxon>
        <taxon>Metazoa</taxon>
        <taxon>Ecdysozoa</taxon>
        <taxon>Nematoda</taxon>
        <taxon>Chromadorea</taxon>
        <taxon>Rhabditida</taxon>
        <taxon>Rhabditina</taxon>
        <taxon>Rhabditomorpha</taxon>
        <taxon>Rhabditoidea</taxon>
        <taxon>Rhabditidae</taxon>
        <taxon>Mesorhabditinae</taxon>
        <taxon>Mesorhabditis</taxon>
    </lineage>
</organism>
<dbReference type="InterPro" id="IPR008979">
    <property type="entry name" value="Galactose-bd-like_sf"/>
</dbReference>
<protein>
    <recommendedName>
        <fullName evidence="4">beta-mannosidase</fullName>
        <ecNumber evidence="4">3.2.1.25</ecNumber>
    </recommendedName>
    <alternativeName>
        <fullName evidence="10">Mannanase</fullName>
    </alternativeName>
</protein>
<comment type="caution">
    <text evidence="14">The sequence shown here is derived from an EMBL/GenBank/DDBJ whole genome shotgun (WGS) entry which is preliminary data.</text>
</comment>
<evidence type="ECO:0000259" key="12">
    <source>
        <dbReference type="Pfam" id="PF17753"/>
    </source>
</evidence>
<feature type="domain" description="Beta-mannosidase Ig-fold" evidence="12">
    <location>
        <begin position="833"/>
        <end position="900"/>
    </location>
</feature>
<dbReference type="Gene3D" id="2.60.40.10">
    <property type="entry name" value="Immunoglobulins"/>
    <property type="match status" value="2"/>
</dbReference>
<evidence type="ECO:0000256" key="2">
    <source>
        <dbReference type="ARBA" id="ARBA00004371"/>
    </source>
</evidence>
<dbReference type="Pfam" id="PF17753">
    <property type="entry name" value="Ig_mannosidase"/>
    <property type="match status" value="1"/>
</dbReference>
<dbReference type="InterPro" id="IPR036156">
    <property type="entry name" value="Beta-gal/glucu_dom_sf"/>
</dbReference>
<feature type="domain" description="Beta-mannosidase-like galactose-binding" evidence="13">
    <location>
        <begin position="45"/>
        <end position="220"/>
    </location>
</feature>
<dbReference type="InterPro" id="IPR017853">
    <property type="entry name" value="GH"/>
</dbReference>
<evidence type="ECO:0000256" key="9">
    <source>
        <dbReference type="ARBA" id="ARBA00023295"/>
    </source>
</evidence>
<accession>A0AA36G7R5</accession>
<keyword evidence="6" id="KW-0378">Hydrolase</keyword>
<evidence type="ECO:0000256" key="7">
    <source>
        <dbReference type="ARBA" id="ARBA00023180"/>
    </source>
</evidence>
<evidence type="ECO:0000256" key="11">
    <source>
        <dbReference type="SAM" id="SignalP"/>
    </source>
</evidence>
<dbReference type="GO" id="GO:0006516">
    <property type="term" value="P:glycoprotein catabolic process"/>
    <property type="evidence" value="ECO:0007669"/>
    <property type="project" value="TreeGrafter"/>
</dbReference>
<proteinExistence type="inferred from homology"/>
<feature type="chain" id="PRO_5041370816" description="beta-mannosidase" evidence="11">
    <location>
        <begin position="21"/>
        <end position="907"/>
    </location>
</feature>
<dbReference type="InterPro" id="IPR050887">
    <property type="entry name" value="Beta-mannosidase_GH2"/>
</dbReference>
<dbReference type="Pfam" id="PF22666">
    <property type="entry name" value="Glyco_hydro_2_N2"/>
    <property type="match status" value="1"/>
</dbReference>
<gene>
    <name evidence="14" type="ORF">MSPICULIGERA_LOCUS19315</name>
</gene>
<dbReference type="FunFam" id="3.20.20.80:FF:000050">
    <property type="entry name" value="Beta-mannosidase B"/>
    <property type="match status" value="1"/>
</dbReference>
<dbReference type="EC" id="3.2.1.25" evidence="4"/>
<dbReference type="EMBL" id="CATQJA010002662">
    <property type="protein sequence ID" value="CAJ0581148.1"/>
    <property type="molecule type" value="Genomic_DNA"/>
</dbReference>
<dbReference type="Gene3D" id="3.20.20.80">
    <property type="entry name" value="Glycosidases"/>
    <property type="match status" value="1"/>
</dbReference>
<dbReference type="Gene3D" id="2.60.120.260">
    <property type="entry name" value="Galactose-binding domain-like"/>
    <property type="match status" value="1"/>
</dbReference>
<comment type="subcellular location">
    <subcellularLocation>
        <location evidence="2">Lysosome</location>
    </subcellularLocation>
</comment>
<evidence type="ECO:0000256" key="1">
    <source>
        <dbReference type="ARBA" id="ARBA00000829"/>
    </source>
</evidence>
<evidence type="ECO:0000313" key="14">
    <source>
        <dbReference type="EMBL" id="CAJ0581148.1"/>
    </source>
</evidence>
<dbReference type="GO" id="GO:0004567">
    <property type="term" value="F:beta-mannosidase activity"/>
    <property type="evidence" value="ECO:0007669"/>
    <property type="project" value="UniProtKB-EC"/>
</dbReference>
<feature type="signal peptide" evidence="11">
    <location>
        <begin position="1"/>
        <end position="20"/>
    </location>
</feature>
<dbReference type="GO" id="GO:0005764">
    <property type="term" value="C:lysosome"/>
    <property type="evidence" value="ECO:0007669"/>
    <property type="project" value="UniProtKB-SubCell"/>
</dbReference>
<dbReference type="InterPro" id="IPR054593">
    <property type="entry name" value="Beta-mannosidase-like_N2"/>
</dbReference>
<dbReference type="SUPFAM" id="SSF49785">
    <property type="entry name" value="Galactose-binding domain-like"/>
    <property type="match status" value="1"/>
</dbReference>
<dbReference type="InterPro" id="IPR041625">
    <property type="entry name" value="Beta-mannosidase_Ig"/>
</dbReference>
<evidence type="ECO:0000313" key="15">
    <source>
        <dbReference type="Proteomes" id="UP001177023"/>
    </source>
</evidence>
<evidence type="ECO:0000256" key="4">
    <source>
        <dbReference type="ARBA" id="ARBA00012754"/>
    </source>
</evidence>
<evidence type="ECO:0000256" key="5">
    <source>
        <dbReference type="ARBA" id="ARBA00022729"/>
    </source>
</evidence>
<evidence type="ECO:0000256" key="3">
    <source>
        <dbReference type="ARBA" id="ARBA00007401"/>
    </source>
</evidence>
<dbReference type="SUPFAM" id="SSF49303">
    <property type="entry name" value="beta-Galactosidase/glucuronidase domain"/>
    <property type="match status" value="1"/>
</dbReference>
<comment type="catalytic activity">
    <reaction evidence="1">
        <text>Hydrolysis of terminal, non-reducing beta-D-mannose residues in beta-D-mannosides.</text>
        <dbReference type="EC" id="3.2.1.25"/>
    </reaction>
</comment>
<comment type="similarity">
    <text evidence="3">Belongs to the glycosyl hydrolase 2 family.</text>
</comment>
<dbReference type="PANTHER" id="PTHR43730:SF1">
    <property type="entry name" value="BETA-MANNOSIDASE"/>
    <property type="match status" value="1"/>
</dbReference>
<name>A0AA36G7R5_9BILA</name>
<dbReference type="SUPFAM" id="SSF51445">
    <property type="entry name" value="(Trans)glycosidases"/>
    <property type="match status" value="1"/>
</dbReference>
<keyword evidence="5 11" id="KW-0732">Signal</keyword>
<sequence length="907" mass="102084">MQGWPGLALIAFLLFLYVTAGPGGGTTDAVAADPEAGVIDLNGEWNFVSQNGSIKGTGNVPGDIFVDLQNAKVIDDPLFGFNDVNTRWASKTQWNYTRTFDLTSVPDRAILEFDGLDTIATVFVNGQKVLYADNQFVQFRVDVAKNVKQGSNDLVIVFDSPVLVAEAQANQFKANYSHVIWPECPPDMYHGECHANMIRKIQASFSWDWGPAFPTVGVWRPARLIVTNSPRISSLEATVDWINDKFVVKVDVRVDNAVAGTRVAVQLGLNQPVAKAADASTGVAHAEFPVEKTSVELWWPNGHGNQVLYNLTASIPGAAKKTVKVGFRKVELIQDFVNDQKPEWGRHFYFKVNDIPIFLKGSNWIPVATFPAQESNNRRYKFLMLSSKEAGINAMRVWGGGRYEEDIFYDLADEYGILIWEDLMFACSLYPAYPDYLESVKKELTYNVNRLKHHPSMLLWAGNNENELGLHDGWFSGASRDVMKAEYLKLYKETAETLITQLDPGRPYVMSSPSEGIKGIQEGGISSNPNSENFGDIHFYNEFTNLWLDANYRTPRCATEYGVQSFPSTYTLSRAMPEGEMKYTGQHIMHRQHHPGGTENQLAMIFSHFPIPKQCQNQTLKIRDVKTCPYAQSQPFMDRFNFYSQSHQSIAYKVQTEHYRRMMGQIAGDGKGNTMCALYWQLNDIWAAPTWASIDTNLRWKMVHYEVRRFFQPVHVIIYMNGDLLQAAIVNDEHEDQAGTVEIQMLAWDSNFEPVYAWSQNTTVAKGKSMALTLNGKLSQPQANVIDYVFVARWKQGGNTVGYDSVVIPNELFKIELTRYGTVRIASVSSDSNDNTRYKISLEASGISPLTWITVNKDFLGWFSDNAFTMTEKKKEITLTLVEPLELSSADFSVCSLANCGIDVPFN</sequence>
<dbReference type="InterPro" id="IPR013783">
    <property type="entry name" value="Ig-like_fold"/>
</dbReference>
<dbReference type="Proteomes" id="UP001177023">
    <property type="component" value="Unassembled WGS sequence"/>
</dbReference>
<evidence type="ECO:0000256" key="10">
    <source>
        <dbReference type="ARBA" id="ARBA00033445"/>
    </source>
</evidence>
<dbReference type="FunFam" id="2.60.120.260:FF:000060">
    <property type="entry name" value="Probable beta-mannosidase"/>
    <property type="match status" value="1"/>
</dbReference>
<evidence type="ECO:0000256" key="8">
    <source>
        <dbReference type="ARBA" id="ARBA00023228"/>
    </source>
</evidence>
<feature type="non-terminal residue" evidence="14">
    <location>
        <position position="907"/>
    </location>
</feature>
<keyword evidence="7" id="KW-0325">Glycoprotein</keyword>
<dbReference type="PANTHER" id="PTHR43730">
    <property type="entry name" value="BETA-MANNOSIDASE"/>
    <property type="match status" value="1"/>
</dbReference>
<reference evidence="14" key="1">
    <citation type="submission" date="2023-06" db="EMBL/GenBank/DDBJ databases">
        <authorList>
            <person name="Delattre M."/>
        </authorList>
    </citation>
    <scope>NUCLEOTIDE SEQUENCE</scope>
    <source>
        <strain evidence="14">AF72</strain>
    </source>
</reference>